<sequence>MPSLLFTLLLLGHMVYAQYPQGKVVFDHLYSASLENKGGENPTRRVTIYLPAGYEKGKQRYPVIYYLHGFTWSDSMMIARTHFDKVLDKAIATSKIRPVIVVMPDHHTLYRGSYITNSSFTGKWADFTGIDLVNFIDKKYRTIPEWESRGISGHSMGGQGAIKMGMLFPDVFSSVYSLSPATLAIVEDIGIKSNAFKRVQEIKSREELITGWNEFLPNTLVAMGRTYSPNPNKPPFYADLPYRYEKDSLIVEDEVLKLWNKNSVIGMVDDHVEDLKKLRALKLDWGRNEEFTHIPVSCKIFSQMLENRGVAHYAEEYIGSHSNKLWTDDGRALNEMLPFFDTYLKFK</sequence>
<proteinExistence type="predicted"/>
<evidence type="ECO:0000313" key="1">
    <source>
        <dbReference type="EMBL" id="QHT71862.1"/>
    </source>
</evidence>
<name>A0A6C0GWW0_9BACT</name>
<protein>
    <submittedName>
        <fullName evidence="1">Esterase family protein</fullName>
    </submittedName>
</protein>
<dbReference type="InterPro" id="IPR029058">
    <property type="entry name" value="AB_hydrolase_fold"/>
</dbReference>
<accession>A0A6C0GWW0</accession>
<gene>
    <name evidence="1" type="ORF">GXP67_02260</name>
</gene>
<reference evidence="1 2" key="1">
    <citation type="submission" date="2020-01" db="EMBL/GenBank/DDBJ databases">
        <authorList>
            <person name="Kim M.K."/>
        </authorList>
    </citation>
    <scope>NUCLEOTIDE SEQUENCE [LARGE SCALE GENOMIC DNA]</scope>
    <source>
        <strain evidence="1 2">172606-1</strain>
    </source>
</reference>
<dbReference type="InterPro" id="IPR050583">
    <property type="entry name" value="Mycobacterial_A85_antigen"/>
</dbReference>
<keyword evidence="2" id="KW-1185">Reference proteome</keyword>
<dbReference type="KEGG" id="rhoz:GXP67_02260"/>
<dbReference type="AlphaFoldDB" id="A0A6C0GWW0"/>
<dbReference type="Pfam" id="PF00756">
    <property type="entry name" value="Esterase"/>
    <property type="match status" value="1"/>
</dbReference>
<dbReference type="PANTHER" id="PTHR48098">
    <property type="entry name" value="ENTEROCHELIN ESTERASE-RELATED"/>
    <property type="match status" value="1"/>
</dbReference>
<dbReference type="EMBL" id="CP048222">
    <property type="protein sequence ID" value="QHT71862.1"/>
    <property type="molecule type" value="Genomic_DNA"/>
</dbReference>
<dbReference type="SUPFAM" id="SSF53474">
    <property type="entry name" value="alpha/beta-Hydrolases"/>
    <property type="match status" value="1"/>
</dbReference>
<dbReference type="InterPro" id="IPR000801">
    <property type="entry name" value="Esterase-like"/>
</dbReference>
<dbReference type="Proteomes" id="UP000480178">
    <property type="component" value="Chromosome"/>
</dbReference>
<dbReference type="Gene3D" id="3.40.50.1820">
    <property type="entry name" value="alpha/beta hydrolase"/>
    <property type="match status" value="1"/>
</dbReference>
<organism evidence="1 2">
    <name type="scientific">Rhodocytophaga rosea</name>
    <dbReference type="NCBI Taxonomy" id="2704465"/>
    <lineage>
        <taxon>Bacteria</taxon>
        <taxon>Pseudomonadati</taxon>
        <taxon>Bacteroidota</taxon>
        <taxon>Cytophagia</taxon>
        <taxon>Cytophagales</taxon>
        <taxon>Rhodocytophagaceae</taxon>
        <taxon>Rhodocytophaga</taxon>
    </lineage>
</organism>
<evidence type="ECO:0000313" key="2">
    <source>
        <dbReference type="Proteomes" id="UP000480178"/>
    </source>
</evidence>